<dbReference type="eggNOG" id="COG0079">
    <property type="taxonomic scope" value="Bacteria"/>
</dbReference>
<dbReference type="PANTHER" id="PTHR42885">
    <property type="entry name" value="HISTIDINOL-PHOSPHATE AMINOTRANSFERASE-RELATED"/>
    <property type="match status" value="1"/>
</dbReference>
<dbReference type="GO" id="GO:0048472">
    <property type="term" value="F:threonine-phosphate decarboxylase activity"/>
    <property type="evidence" value="ECO:0007669"/>
    <property type="project" value="UniProtKB-EC"/>
</dbReference>
<evidence type="ECO:0000313" key="11">
    <source>
        <dbReference type="EMBL" id="ACZ07888.1"/>
    </source>
</evidence>
<dbReference type="AlphaFoldDB" id="D1AFK3"/>
<evidence type="ECO:0000256" key="2">
    <source>
        <dbReference type="ARBA" id="ARBA00003444"/>
    </source>
</evidence>
<organism evidence="11 12">
    <name type="scientific">Sebaldella termitidis (strain ATCC 33386 / NCTC 11300)</name>
    <dbReference type="NCBI Taxonomy" id="526218"/>
    <lineage>
        <taxon>Bacteria</taxon>
        <taxon>Fusobacteriati</taxon>
        <taxon>Fusobacteriota</taxon>
        <taxon>Fusobacteriia</taxon>
        <taxon>Fusobacteriales</taxon>
        <taxon>Leptotrichiaceae</taxon>
        <taxon>Sebaldella</taxon>
    </lineage>
</organism>
<comment type="pathway">
    <text evidence="3">Cofactor biosynthesis; adenosylcobalamin biosynthesis.</text>
</comment>
<keyword evidence="5" id="KW-0169">Cobalamin biosynthesis</keyword>
<dbReference type="HOGENOM" id="CLU_017584_3_2_0"/>
<reference evidence="11 12" key="2">
    <citation type="journal article" date="2010" name="Stand. Genomic Sci.">
        <title>Complete genome sequence of Sebaldella termitidis type strain (NCTC 11300).</title>
        <authorList>
            <person name="Harmon-Smith M."/>
            <person name="Celia L."/>
            <person name="Chertkov O."/>
            <person name="Lapidus A."/>
            <person name="Copeland A."/>
            <person name="Glavina Del Rio T."/>
            <person name="Nolan M."/>
            <person name="Lucas S."/>
            <person name="Tice H."/>
            <person name="Cheng J.F."/>
            <person name="Han C."/>
            <person name="Detter J.C."/>
            <person name="Bruce D."/>
            <person name="Goodwin L."/>
            <person name="Pitluck S."/>
            <person name="Pati A."/>
            <person name="Liolios K."/>
            <person name="Ivanova N."/>
            <person name="Mavromatis K."/>
            <person name="Mikhailova N."/>
            <person name="Chen A."/>
            <person name="Palaniappan K."/>
            <person name="Land M."/>
            <person name="Hauser L."/>
            <person name="Chang Y.J."/>
            <person name="Jeffries C.D."/>
            <person name="Brettin T."/>
            <person name="Goker M."/>
            <person name="Beck B."/>
            <person name="Bristow J."/>
            <person name="Eisen J.A."/>
            <person name="Markowitz V."/>
            <person name="Hugenholtz P."/>
            <person name="Kyrpides N.C."/>
            <person name="Klenk H.P."/>
            <person name="Chen F."/>
        </authorList>
    </citation>
    <scope>NUCLEOTIDE SEQUENCE [LARGE SCALE GENOMIC DNA]</scope>
    <source>
        <strain evidence="12">ATCC 33386 / NCTC 11300</strain>
    </source>
</reference>
<dbReference type="GO" id="GO:0008483">
    <property type="term" value="F:transaminase activity"/>
    <property type="evidence" value="ECO:0007669"/>
    <property type="project" value="UniProtKB-KW"/>
</dbReference>
<evidence type="ECO:0000256" key="5">
    <source>
        <dbReference type="ARBA" id="ARBA00022573"/>
    </source>
</evidence>
<protein>
    <recommendedName>
        <fullName evidence="4">threonine-phosphate decarboxylase</fullName>
        <ecNumber evidence="4">4.1.1.81</ecNumber>
    </recommendedName>
    <alternativeName>
        <fullName evidence="8">L-threonine-O-3-phosphate decarboxylase</fullName>
    </alternativeName>
</protein>
<dbReference type="Gene3D" id="3.40.640.10">
    <property type="entry name" value="Type I PLP-dependent aspartate aminotransferase-like (Major domain)"/>
    <property type="match status" value="1"/>
</dbReference>
<evidence type="ECO:0000259" key="10">
    <source>
        <dbReference type="Pfam" id="PF00155"/>
    </source>
</evidence>
<comment type="cofactor">
    <cofactor evidence="1">
        <name>pyridoxal 5'-phosphate</name>
        <dbReference type="ChEBI" id="CHEBI:597326"/>
    </cofactor>
</comment>
<evidence type="ECO:0000313" key="12">
    <source>
        <dbReference type="Proteomes" id="UP000000845"/>
    </source>
</evidence>
<dbReference type="GO" id="GO:0009236">
    <property type="term" value="P:cobalamin biosynthetic process"/>
    <property type="evidence" value="ECO:0007669"/>
    <property type="project" value="UniProtKB-UniPathway"/>
</dbReference>
<evidence type="ECO:0000256" key="7">
    <source>
        <dbReference type="ARBA" id="ARBA00023239"/>
    </source>
</evidence>
<dbReference type="InterPro" id="IPR005860">
    <property type="entry name" value="CobD"/>
</dbReference>
<sequence length="364" mass="41777">MDLHGGNIYKIFREKDMDKILDYSSNINPFGLPESLKKAISENMEILEKYPDPDYYDLRKTIAEYNGTEIDNVLAGNGATELIFLYMKAVKPKKALILSPTFAEYERGIKSAAPQCETVYFHLEEADDFIPDMKKLKAELKKGYDLVVLCNPNNPTGKFLSKEKILELLSECDKYDTRLFVDEAFIEFAEGGIKSSPAGENANKKNLFIIRALTKFFALPGLRLGYALFFDSSLKEIFDSLKEPWSVNAFAELAGKTLFSDTDYIEKTEGWIKEEKRYMFNELGKIKNIKVYKTETNFILLKMYKKNAAFVRAEMLKKGILVRDASNFTYLDETFIRLAVKDRENNNIVIKKLNEVINGDNENE</sequence>
<keyword evidence="12" id="KW-1185">Reference proteome</keyword>
<dbReference type="EMBL" id="CP001739">
    <property type="protein sequence ID" value="ACZ07888.1"/>
    <property type="molecule type" value="Genomic_DNA"/>
</dbReference>
<evidence type="ECO:0000256" key="9">
    <source>
        <dbReference type="ARBA" id="ARBA00048531"/>
    </source>
</evidence>
<evidence type="ECO:0000256" key="4">
    <source>
        <dbReference type="ARBA" id="ARBA00012285"/>
    </source>
</evidence>
<keyword evidence="6" id="KW-0663">Pyridoxal phosphate</keyword>
<proteinExistence type="predicted"/>
<evidence type="ECO:0000256" key="3">
    <source>
        <dbReference type="ARBA" id="ARBA00004953"/>
    </source>
</evidence>
<gene>
    <name evidence="11" type="ordered locus">Sterm_1020</name>
</gene>
<dbReference type="STRING" id="526218.Sterm_1020"/>
<dbReference type="UniPathway" id="UPA00148"/>
<reference evidence="12" key="1">
    <citation type="submission" date="2009-09" db="EMBL/GenBank/DDBJ databases">
        <title>The complete chromosome of Sebaldella termitidis ATCC 33386.</title>
        <authorList>
            <consortium name="US DOE Joint Genome Institute (JGI-PGF)"/>
            <person name="Lucas S."/>
            <person name="Copeland A."/>
            <person name="Lapidus A."/>
            <person name="Glavina del Rio T."/>
            <person name="Dalin E."/>
            <person name="Tice H."/>
            <person name="Bruce D."/>
            <person name="Goodwin L."/>
            <person name="Pitluck S."/>
            <person name="Kyrpides N."/>
            <person name="Mavromatis K."/>
            <person name="Ivanova N."/>
            <person name="Mikhailova N."/>
            <person name="Sims D."/>
            <person name="Meincke L."/>
            <person name="Brettin T."/>
            <person name="Detter J.C."/>
            <person name="Han C."/>
            <person name="Larimer F."/>
            <person name="Land M."/>
            <person name="Hauser L."/>
            <person name="Markowitz V."/>
            <person name="Cheng J.F."/>
            <person name="Hugenholtz P."/>
            <person name="Woyke T."/>
            <person name="Wu D."/>
            <person name="Eisen J.A."/>
        </authorList>
    </citation>
    <scope>NUCLEOTIDE SEQUENCE [LARGE SCALE GENOMIC DNA]</scope>
    <source>
        <strain evidence="12">ATCC 33386 / NCTC 11300</strain>
    </source>
</reference>
<dbReference type="InterPro" id="IPR015422">
    <property type="entry name" value="PyrdxlP-dep_Trfase_small"/>
</dbReference>
<dbReference type="Pfam" id="PF00155">
    <property type="entry name" value="Aminotran_1_2"/>
    <property type="match status" value="1"/>
</dbReference>
<dbReference type="KEGG" id="str:Sterm_1020"/>
<keyword evidence="11" id="KW-0808">Transferase</keyword>
<comment type="catalytic activity">
    <reaction evidence="9">
        <text>O-phospho-L-threonine + H(+) = (R)-1-aminopropan-2-yl phosphate + CO2</text>
        <dbReference type="Rhea" id="RHEA:11492"/>
        <dbReference type="ChEBI" id="CHEBI:15378"/>
        <dbReference type="ChEBI" id="CHEBI:16526"/>
        <dbReference type="ChEBI" id="CHEBI:58563"/>
        <dbReference type="ChEBI" id="CHEBI:58675"/>
        <dbReference type="EC" id="4.1.1.81"/>
    </reaction>
</comment>
<comment type="function">
    <text evidence="2">Decarboxylates L-threonine-O-3-phosphate to yield (R)-1-amino-2-propanol O-2-phosphate, the precursor for the linkage between the nucleotide loop and the corrin ring in cobalamin.</text>
</comment>
<dbReference type="EC" id="4.1.1.81" evidence="4"/>
<name>D1AFK3_SEBTE</name>
<dbReference type="PANTHER" id="PTHR42885:SF1">
    <property type="entry name" value="THREONINE-PHOSPHATE DECARBOXYLASE"/>
    <property type="match status" value="1"/>
</dbReference>
<dbReference type="InterPro" id="IPR015421">
    <property type="entry name" value="PyrdxlP-dep_Trfase_major"/>
</dbReference>
<dbReference type="SUPFAM" id="SSF53383">
    <property type="entry name" value="PLP-dependent transferases"/>
    <property type="match status" value="1"/>
</dbReference>
<dbReference type="RefSeq" id="WP_012860484.1">
    <property type="nucleotide sequence ID" value="NC_013517.1"/>
</dbReference>
<dbReference type="InterPro" id="IPR004839">
    <property type="entry name" value="Aminotransferase_I/II_large"/>
</dbReference>
<evidence type="ECO:0000256" key="1">
    <source>
        <dbReference type="ARBA" id="ARBA00001933"/>
    </source>
</evidence>
<dbReference type="CDD" id="cd00609">
    <property type="entry name" value="AAT_like"/>
    <property type="match status" value="1"/>
</dbReference>
<dbReference type="Gene3D" id="3.90.1150.10">
    <property type="entry name" value="Aspartate Aminotransferase, domain 1"/>
    <property type="match status" value="1"/>
</dbReference>
<evidence type="ECO:0000256" key="8">
    <source>
        <dbReference type="ARBA" id="ARBA00029996"/>
    </source>
</evidence>
<feature type="domain" description="Aminotransferase class I/classII large" evidence="10">
    <location>
        <begin position="19"/>
        <end position="353"/>
    </location>
</feature>
<dbReference type="NCBIfam" id="TIGR01140">
    <property type="entry name" value="L_thr_O3P_dcar"/>
    <property type="match status" value="1"/>
</dbReference>
<dbReference type="GO" id="GO:0030170">
    <property type="term" value="F:pyridoxal phosphate binding"/>
    <property type="evidence" value="ECO:0007669"/>
    <property type="project" value="InterPro"/>
</dbReference>
<accession>D1AFK3</accession>
<dbReference type="InterPro" id="IPR015424">
    <property type="entry name" value="PyrdxlP-dep_Trfase"/>
</dbReference>
<keyword evidence="11" id="KW-0032">Aminotransferase</keyword>
<evidence type="ECO:0000256" key="6">
    <source>
        <dbReference type="ARBA" id="ARBA00022898"/>
    </source>
</evidence>
<keyword evidence="7" id="KW-0456">Lyase</keyword>
<dbReference type="Proteomes" id="UP000000845">
    <property type="component" value="Chromosome"/>
</dbReference>